<evidence type="ECO:0000313" key="3">
    <source>
        <dbReference type="Proteomes" id="UP000601435"/>
    </source>
</evidence>
<protein>
    <submittedName>
        <fullName evidence="2">Uncharacterized protein</fullName>
    </submittedName>
</protein>
<feature type="transmembrane region" description="Helical" evidence="1">
    <location>
        <begin position="21"/>
        <end position="44"/>
    </location>
</feature>
<dbReference type="Proteomes" id="UP000601435">
    <property type="component" value="Unassembled WGS sequence"/>
</dbReference>
<dbReference type="OrthoDB" id="417055at2759"/>
<gene>
    <name evidence="2" type="ORF">SNEC2469_LOCUS17616</name>
</gene>
<sequence>MLALNLFRFLQRPLTFVCEDLLAKICTVKIGGCVLVLLHEVIWVLPAVKRVAPCSAWCALGNTLLMDTIVLAFLKVPREERCGRQAACRVLHAAVSLTSDFLPFAAVFFLWLASLGMVIAASL</sequence>
<accession>A0A812VKC7</accession>
<evidence type="ECO:0000313" key="2">
    <source>
        <dbReference type="EMBL" id="CAE7623172.1"/>
    </source>
</evidence>
<name>A0A812VKC7_9DINO</name>
<reference evidence="2" key="1">
    <citation type="submission" date="2021-02" db="EMBL/GenBank/DDBJ databases">
        <authorList>
            <person name="Dougan E. K."/>
            <person name="Rhodes N."/>
            <person name="Thang M."/>
            <person name="Chan C."/>
        </authorList>
    </citation>
    <scope>NUCLEOTIDE SEQUENCE</scope>
</reference>
<keyword evidence="3" id="KW-1185">Reference proteome</keyword>
<dbReference type="EMBL" id="CAJNJA010029261">
    <property type="protein sequence ID" value="CAE7623172.1"/>
    <property type="molecule type" value="Genomic_DNA"/>
</dbReference>
<dbReference type="AlphaFoldDB" id="A0A812VKC7"/>
<organism evidence="2 3">
    <name type="scientific">Symbiodinium necroappetens</name>
    <dbReference type="NCBI Taxonomy" id="1628268"/>
    <lineage>
        <taxon>Eukaryota</taxon>
        <taxon>Sar</taxon>
        <taxon>Alveolata</taxon>
        <taxon>Dinophyceae</taxon>
        <taxon>Suessiales</taxon>
        <taxon>Symbiodiniaceae</taxon>
        <taxon>Symbiodinium</taxon>
    </lineage>
</organism>
<comment type="caution">
    <text evidence="2">The sequence shown here is derived from an EMBL/GenBank/DDBJ whole genome shotgun (WGS) entry which is preliminary data.</text>
</comment>
<feature type="transmembrane region" description="Helical" evidence="1">
    <location>
        <begin position="101"/>
        <end position="121"/>
    </location>
</feature>
<keyword evidence="1" id="KW-0812">Transmembrane</keyword>
<keyword evidence="1" id="KW-1133">Transmembrane helix</keyword>
<keyword evidence="1" id="KW-0472">Membrane</keyword>
<evidence type="ECO:0000256" key="1">
    <source>
        <dbReference type="SAM" id="Phobius"/>
    </source>
</evidence>
<proteinExistence type="predicted"/>
<feature type="non-terminal residue" evidence="2">
    <location>
        <position position="1"/>
    </location>
</feature>